<keyword evidence="3" id="KW-0805">Transcription regulation</keyword>
<name>A0A1Y1UM06_9TREE</name>
<evidence type="ECO:0000313" key="7">
    <source>
        <dbReference type="EMBL" id="ORX39080.1"/>
    </source>
</evidence>
<feature type="region of interest" description="Disordered" evidence="6">
    <location>
        <begin position="1"/>
        <end position="202"/>
    </location>
</feature>
<evidence type="ECO:0000313" key="8">
    <source>
        <dbReference type="Proteomes" id="UP000193218"/>
    </source>
</evidence>
<evidence type="ECO:0000256" key="5">
    <source>
        <dbReference type="ARBA" id="ARBA00023242"/>
    </source>
</evidence>
<comment type="subcellular location">
    <subcellularLocation>
        <location evidence="1">Nucleus</location>
    </subcellularLocation>
</comment>
<dbReference type="Proteomes" id="UP000193218">
    <property type="component" value="Unassembled WGS sequence"/>
</dbReference>
<sequence>MPSSPSASSSRASSPLSSATPSSEARQVDAGPSTTIGRDNRSRTESTDPLLTDDDDESELTEEEEEEEVDQEEEEEEEAEEEEEEEIEEEKKVEVTRSPQKIQAFEESSVNGDEEPVNIPLPAHRNRRIGSPASMPDPVSDRSPSLTPPPDSARLKPTKLPPASPSTPGTRSSARLKSHSTSTVGEEAAISERPKSPEIIQVDRDDSEHDILEDDHEDDIQYRLQTSNVDEQKEDAELVEDEGDVTMRAGDALLAPSVVDEDLSTGEGDVPDEIHEEEAVVEDGAVEAEEAAASDINGDAEQEESATPALLAPIRPHSSHAPPPPQAAMRSLLDLELKFAALRDKLYLERMEEAAAEEEMLINGTHPALRYIYETLSDRRVKLHEVASRRHQAVVDELKRVRESEKQHVWTWWTEQRDAIHWEEFAETWSKRRRLAREKTEIETPRQQRPIPRVGGPKVIKAFDWCAGAMPTKLGAEEAVNDLAIMENRRIIHPVRNTNAHVVGSSQHASTSTAYWNQAARVTPSMNATLDRPPVTASTGPSQPRREGRTVPTATDPFDGGPRKRDRVEHEGAPSNSINAWKGKSSVDAAATGRYVPNGHSHSVGTKDPSSGPAHALSGAAPQLANEPSTTSSGFAKRETGWTGLGFPSLSNYLERTGQNGGQGASQSAQTASTGSTTRKIEIGPTFGLFAFKPKANAVLSPPKTSTSVLGA</sequence>
<keyword evidence="5" id="KW-0539">Nucleus</keyword>
<evidence type="ECO:0000256" key="3">
    <source>
        <dbReference type="ARBA" id="ARBA00023015"/>
    </source>
</evidence>
<keyword evidence="8" id="KW-1185">Reference proteome</keyword>
<dbReference type="RefSeq" id="XP_021872943.1">
    <property type="nucleotide sequence ID" value="XM_022012452.1"/>
</dbReference>
<dbReference type="GeneID" id="33554260"/>
<dbReference type="InterPro" id="IPR013907">
    <property type="entry name" value="Sds3"/>
</dbReference>
<proteinExistence type="predicted"/>
<dbReference type="GO" id="GO:0005654">
    <property type="term" value="C:nucleoplasm"/>
    <property type="evidence" value="ECO:0007669"/>
    <property type="project" value="UniProtKB-ARBA"/>
</dbReference>
<gene>
    <name evidence="7" type="ORF">BD324DRAFT_309849</name>
</gene>
<evidence type="ECO:0000256" key="2">
    <source>
        <dbReference type="ARBA" id="ARBA00022491"/>
    </source>
</evidence>
<feature type="compositionally biased region" description="Polar residues" evidence="6">
    <location>
        <begin position="97"/>
        <end position="111"/>
    </location>
</feature>
<organism evidence="7 8">
    <name type="scientific">Kockovaella imperatae</name>
    <dbReference type="NCBI Taxonomy" id="4999"/>
    <lineage>
        <taxon>Eukaryota</taxon>
        <taxon>Fungi</taxon>
        <taxon>Dikarya</taxon>
        <taxon>Basidiomycota</taxon>
        <taxon>Agaricomycotina</taxon>
        <taxon>Tremellomycetes</taxon>
        <taxon>Tremellales</taxon>
        <taxon>Cuniculitremaceae</taxon>
        <taxon>Kockovaella</taxon>
    </lineage>
</organism>
<dbReference type="InParanoid" id="A0A1Y1UM06"/>
<feature type="compositionally biased region" description="Acidic residues" evidence="6">
    <location>
        <begin position="51"/>
        <end position="88"/>
    </location>
</feature>
<reference evidence="7 8" key="1">
    <citation type="submission" date="2017-03" db="EMBL/GenBank/DDBJ databases">
        <title>Widespread Adenine N6-methylation of Active Genes in Fungi.</title>
        <authorList>
            <consortium name="DOE Joint Genome Institute"/>
            <person name="Mondo S.J."/>
            <person name="Dannebaum R.O."/>
            <person name="Kuo R.C."/>
            <person name="Louie K.B."/>
            <person name="Bewick A.J."/>
            <person name="Labutti K."/>
            <person name="Haridas S."/>
            <person name="Kuo A."/>
            <person name="Salamov A."/>
            <person name="Ahrendt S.R."/>
            <person name="Lau R."/>
            <person name="Bowen B.P."/>
            <person name="Lipzen A."/>
            <person name="Sullivan W."/>
            <person name="Andreopoulos W.B."/>
            <person name="Clum A."/>
            <person name="Lindquist E."/>
            <person name="Daum C."/>
            <person name="Northen T.R."/>
            <person name="Ramamoorthy G."/>
            <person name="Schmitz R.J."/>
            <person name="Gryganskyi A."/>
            <person name="Culley D."/>
            <person name="Magnuson J."/>
            <person name="James T.Y."/>
            <person name="O'Malley M.A."/>
            <person name="Stajich J.E."/>
            <person name="Spatafora J.W."/>
            <person name="Visel A."/>
            <person name="Grigoriev I.V."/>
        </authorList>
    </citation>
    <scope>NUCLEOTIDE SEQUENCE [LARGE SCALE GENOMIC DNA]</scope>
    <source>
        <strain evidence="7 8">NRRL Y-17943</strain>
    </source>
</reference>
<evidence type="ECO:0000256" key="6">
    <source>
        <dbReference type="SAM" id="MobiDB-lite"/>
    </source>
</evidence>
<evidence type="ECO:0000256" key="1">
    <source>
        <dbReference type="ARBA" id="ARBA00004123"/>
    </source>
</evidence>
<dbReference type="EMBL" id="NBSH01000003">
    <property type="protein sequence ID" value="ORX39080.1"/>
    <property type="molecule type" value="Genomic_DNA"/>
</dbReference>
<keyword evidence="4" id="KW-0804">Transcription</keyword>
<feature type="compositionally biased region" description="Low complexity" evidence="6">
    <location>
        <begin position="1"/>
        <end position="25"/>
    </location>
</feature>
<dbReference type="GO" id="GO:0010468">
    <property type="term" value="P:regulation of gene expression"/>
    <property type="evidence" value="ECO:0007669"/>
    <property type="project" value="UniProtKB-ARBA"/>
</dbReference>
<dbReference type="Pfam" id="PF08598">
    <property type="entry name" value="Sds3"/>
    <property type="match status" value="1"/>
</dbReference>
<feature type="compositionally biased region" description="Basic and acidic residues" evidence="6">
    <location>
        <begin position="190"/>
        <end position="202"/>
    </location>
</feature>
<evidence type="ECO:0000256" key="4">
    <source>
        <dbReference type="ARBA" id="ARBA00023163"/>
    </source>
</evidence>
<evidence type="ECO:0008006" key="9">
    <source>
        <dbReference type="Google" id="ProtNLM"/>
    </source>
</evidence>
<accession>A0A1Y1UM06</accession>
<feature type="compositionally biased region" description="Polar residues" evidence="6">
    <location>
        <begin position="166"/>
        <end position="184"/>
    </location>
</feature>
<feature type="compositionally biased region" description="Basic and acidic residues" evidence="6">
    <location>
        <begin position="561"/>
        <end position="572"/>
    </location>
</feature>
<dbReference type="STRING" id="4999.A0A1Y1UM06"/>
<comment type="caution">
    <text evidence="7">The sequence shown here is derived from an EMBL/GenBank/DDBJ whole genome shotgun (WGS) entry which is preliminary data.</text>
</comment>
<dbReference type="AlphaFoldDB" id="A0A1Y1UM06"/>
<dbReference type="OrthoDB" id="20886at2759"/>
<protein>
    <recommendedName>
        <fullName evidence="9">Sds3-like-domain-containing protein</fullName>
    </recommendedName>
</protein>
<keyword evidence="2" id="KW-0678">Repressor</keyword>
<feature type="compositionally biased region" description="Low complexity" evidence="6">
    <location>
        <begin position="665"/>
        <end position="678"/>
    </location>
</feature>
<feature type="region of interest" description="Disordered" evidence="6">
    <location>
        <begin position="525"/>
        <end position="678"/>
    </location>
</feature>
<dbReference type="SMART" id="SM01401">
    <property type="entry name" value="Sds3"/>
    <property type="match status" value="1"/>
</dbReference>